<reference evidence="2 3" key="1">
    <citation type="submission" date="2020-02" db="EMBL/GenBank/DDBJ databases">
        <authorList>
            <person name="Kim Y.B."/>
            <person name="Roh S.W."/>
        </authorList>
    </citation>
    <scope>NUCLEOTIDE SEQUENCE [LARGE SCALE GENOMIC DNA]</scope>
    <source>
        <strain evidence="2 3">DSM 103574</strain>
    </source>
</reference>
<dbReference type="AlphaFoldDB" id="A0A858BYM0"/>
<name>A0A858BYM0_9FIRM</name>
<feature type="domain" description="Flavoprotein" evidence="1">
    <location>
        <begin position="31"/>
        <end position="147"/>
    </location>
</feature>
<keyword evidence="3" id="KW-1185">Reference proteome</keyword>
<sequence length="276" mass="30313">MSREDLKDVIYEVLVACIAERVAEKIALYNKRALVVFTGSLLNADQAMEQLRRLRQDGFQFHVCLSESAASLLNLSQIREVLQPEEIYQDNSGKSGLPEQLAREFETIIVPTMTINTAAKLACCIADTPASRLISNAMMRGKNVIIGIDGCCPDNKERAAKGYQMREPLKEQLRDNMRKMASYGAYLTTLENLYDSTKKKVLHQGPGSSASGAKKVETSGGTGVNSRCGLITGKVIGKTDILLNAGCKVIKISKDALVTKLAEETARENKIQLIRE</sequence>
<dbReference type="GO" id="GO:0003824">
    <property type="term" value="F:catalytic activity"/>
    <property type="evidence" value="ECO:0007669"/>
    <property type="project" value="InterPro"/>
</dbReference>
<dbReference type="KEGG" id="abut:Ami103574_07455"/>
<evidence type="ECO:0000313" key="3">
    <source>
        <dbReference type="Proteomes" id="UP000466848"/>
    </source>
</evidence>
<proteinExistence type="predicted"/>
<dbReference type="RefSeq" id="WP_163066178.1">
    <property type="nucleotide sequence ID" value="NZ_CP048649.1"/>
</dbReference>
<dbReference type="SUPFAM" id="SSF52507">
    <property type="entry name" value="Homo-oligomeric flavin-containing Cys decarboxylases, HFCD"/>
    <property type="match status" value="1"/>
</dbReference>
<dbReference type="Pfam" id="PF02441">
    <property type="entry name" value="Flavoprotein"/>
    <property type="match status" value="1"/>
</dbReference>
<dbReference type="Gene3D" id="3.40.50.1950">
    <property type="entry name" value="Flavin prenyltransferase-like"/>
    <property type="match status" value="1"/>
</dbReference>
<dbReference type="InterPro" id="IPR003382">
    <property type="entry name" value="Flavoprotein"/>
</dbReference>
<evidence type="ECO:0000259" key="1">
    <source>
        <dbReference type="Pfam" id="PF02441"/>
    </source>
</evidence>
<protein>
    <recommendedName>
        <fullName evidence="1">Flavoprotein domain-containing protein</fullName>
    </recommendedName>
</protein>
<gene>
    <name evidence="2" type="ORF">Ami103574_07455</name>
</gene>
<dbReference type="EMBL" id="CP048649">
    <property type="protein sequence ID" value="QIB69166.1"/>
    <property type="molecule type" value="Genomic_DNA"/>
</dbReference>
<organism evidence="2 3">
    <name type="scientific">Aminipila butyrica</name>
    <dbReference type="NCBI Taxonomy" id="433296"/>
    <lineage>
        <taxon>Bacteria</taxon>
        <taxon>Bacillati</taxon>
        <taxon>Bacillota</taxon>
        <taxon>Clostridia</taxon>
        <taxon>Peptostreptococcales</taxon>
        <taxon>Anaerovoracaceae</taxon>
        <taxon>Aminipila</taxon>
    </lineage>
</organism>
<dbReference type="Proteomes" id="UP000466848">
    <property type="component" value="Chromosome"/>
</dbReference>
<dbReference type="InterPro" id="IPR036551">
    <property type="entry name" value="Flavin_trans-like"/>
</dbReference>
<evidence type="ECO:0000313" key="2">
    <source>
        <dbReference type="EMBL" id="QIB69166.1"/>
    </source>
</evidence>
<accession>A0A858BYM0</accession>